<proteinExistence type="predicted"/>
<accession>X1SAN4</accession>
<dbReference type="GO" id="GO:0005737">
    <property type="term" value="C:cytoplasm"/>
    <property type="evidence" value="ECO:0007669"/>
    <property type="project" value="TreeGrafter"/>
</dbReference>
<dbReference type="InterPro" id="IPR023214">
    <property type="entry name" value="HAD_sf"/>
</dbReference>
<dbReference type="InterPro" id="IPR036412">
    <property type="entry name" value="HAD-like_sf"/>
</dbReference>
<dbReference type="EMBL" id="BARW01001202">
    <property type="protein sequence ID" value="GAI72465.1"/>
    <property type="molecule type" value="Genomic_DNA"/>
</dbReference>
<dbReference type="Gene3D" id="3.40.50.1000">
    <property type="entry name" value="HAD superfamily/HAD-like"/>
    <property type="match status" value="2"/>
</dbReference>
<dbReference type="Pfam" id="PF13242">
    <property type="entry name" value="Hydrolase_like"/>
    <property type="match status" value="1"/>
</dbReference>
<comment type="caution">
    <text evidence="1">The sequence shown here is derived from an EMBL/GenBank/DDBJ whole genome shotgun (WGS) entry which is preliminary data.</text>
</comment>
<dbReference type="SUPFAM" id="SSF56784">
    <property type="entry name" value="HAD-like"/>
    <property type="match status" value="1"/>
</dbReference>
<name>X1SAN4_9ZZZZ</name>
<organism evidence="1">
    <name type="scientific">marine sediment metagenome</name>
    <dbReference type="NCBI Taxonomy" id="412755"/>
    <lineage>
        <taxon>unclassified sequences</taxon>
        <taxon>metagenomes</taxon>
        <taxon>ecological metagenomes</taxon>
    </lineage>
</organism>
<dbReference type="AlphaFoldDB" id="X1SAN4"/>
<dbReference type="Pfam" id="PF13344">
    <property type="entry name" value="Hydrolase_6"/>
    <property type="match status" value="1"/>
</dbReference>
<dbReference type="InterPro" id="IPR006357">
    <property type="entry name" value="HAD-SF_hydro_IIA"/>
</dbReference>
<protein>
    <submittedName>
        <fullName evidence="1">Uncharacterized protein</fullName>
    </submittedName>
</protein>
<dbReference type="NCBIfam" id="TIGR01460">
    <property type="entry name" value="HAD-SF-IIA"/>
    <property type="match status" value="1"/>
</dbReference>
<reference evidence="1" key="1">
    <citation type="journal article" date="2014" name="Front. Microbiol.">
        <title>High frequency of phylogenetically diverse reductive dehalogenase-homologous genes in deep subseafloor sedimentary metagenomes.</title>
        <authorList>
            <person name="Kawai M."/>
            <person name="Futagami T."/>
            <person name="Toyoda A."/>
            <person name="Takaki Y."/>
            <person name="Nishi S."/>
            <person name="Hori S."/>
            <person name="Arai W."/>
            <person name="Tsubouchi T."/>
            <person name="Morono Y."/>
            <person name="Uchiyama I."/>
            <person name="Ito T."/>
            <person name="Fujiyama A."/>
            <person name="Inagaki F."/>
            <person name="Takami H."/>
        </authorList>
    </citation>
    <scope>NUCLEOTIDE SEQUENCE</scope>
    <source>
        <strain evidence="1">Expedition CK06-06</strain>
    </source>
</reference>
<dbReference type="PIRSF" id="PIRSF000915">
    <property type="entry name" value="PGP-type_phosphatase"/>
    <property type="match status" value="1"/>
</dbReference>
<dbReference type="PANTHER" id="PTHR19288:SF46">
    <property type="entry name" value="HALOACID DEHALOGENASE-LIKE HYDROLASE DOMAIN-CONTAINING PROTEIN 2"/>
    <property type="match status" value="1"/>
</dbReference>
<evidence type="ECO:0000313" key="1">
    <source>
        <dbReference type="EMBL" id="GAI72465.1"/>
    </source>
</evidence>
<feature type="non-terminal residue" evidence="1">
    <location>
        <position position="1"/>
    </location>
</feature>
<gene>
    <name evidence="1" type="ORF">S12H4_04049</name>
</gene>
<dbReference type="PANTHER" id="PTHR19288">
    <property type="entry name" value="4-NITROPHENYLPHOSPHATASE-RELATED"/>
    <property type="match status" value="1"/>
</dbReference>
<dbReference type="GO" id="GO:0016791">
    <property type="term" value="F:phosphatase activity"/>
    <property type="evidence" value="ECO:0007669"/>
    <property type="project" value="TreeGrafter"/>
</dbReference>
<sequence>YRGDILISNSDKVVQELKDISIKVVYNSNNSTVTRKMYVDRLKGLNITSKVSDFYTSASITSEEITNLKQNATIFVIGEIGLKEELTAKGHTIVNLSSNYKNVDFVIVGLDREFSYKKLAFAQNCILEGKAQFYATNSDSTLPATSGLLPGAGVMVNAVETCTNKKPLKIFGKPNSYGIQMILNHTKVSPDKSVIFGDRLNTDILAGNRAGINTVLVLTGVSTELEVKNIQEEAIRSKVIDKNLIPNLVIKNLLGFLKNE</sequence>